<dbReference type="AlphaFoldDB" id="U4L5G9"/>
<reference evidence="1 2" key="1">
    <citation type="journal article" date="2013" name="PLoS Genet.">
        <title>The genome and development-dependent transcriptomes of Pyronema confluens: a window into fungal evolution.</title>
        <authorList>
            <person name="Traeger S."/>
            <person name="Altegoer F."/>
            <person name="Freitag M."/>
            <person name="Gabaldon T."/>
            <person name="Kempken F."/>
            <person name="Kumar A."/>
            <person name="Marcet-Houben M."/>
            <person name="Poggeler S."/>
            <person name="Stajich J.E."/>
            <person name="Nowrousian M."/>
        </authorList>
    </citation>
    <scope>NUCLEOTIDE SEQUENCE [LARGE SCALE GENOMIC DNA]</scope>
    <source>
        <strain evidence="2">CBS 100304</strain>
        <tissue evidence="1">Vegetative mycelium</tissue>
    </source>
</reference>
<dbReference type="EMBL" id="HF935675">
    <property type="protein sequence ID" value="CCX12051.1"/>
    <property type="molecule type" value="Genomic_DNA"/>
</dbReference>
<keyword evidence="2" id="KW-1185">Reference proteome</keyword>
<organism evidence="1 2">
    <name type="scientific">Pyronema omphalodes (strain CBS 100304)</name>
    <name type="common">Pyronema confluens</name>
    <dbReference type="NCBI Taxonomy" id="1076935"/>
    <lineage>
        <taxon>Eukaryota</taxon>
        <taxon>Fungi</taxon>
        <taxon>Dikarya</taxon>
        <taxon>Ascomycota</taxon>
        <taxon>Pezizomycotina</taxon>
        <taxon>Pezizomycetes</taxon>
        <taxon>Pezizales</taxon>
        <taxon>Pyronemataceae</taxon>
        <taxon>Pyronema</taxon>
    </lineage>
</organism>
<evidence type="ECO:0000313" key="1">
    <source>
        <dbReference type="EMBL" id="CCX12051.1"/>
    </source>
</evidence>
<name>U4L5G9_PYROM</name>
<dbReference type="Proteomes" id="UP000018144">
    <property type="component" value="Unassembled WGS sequence"/>
</dbReference>
<accession>U4L5G9</accession>
<gene>
    <name evidence="1" type="ORF">PCON_11645</name>
</gene>
<proteinExistence type="predicted"/>
<evidence type="ECO:0000313" key="2">
    <source>
        <dbReference type="Proteomes" id="UP000018144"/>
    </source>
</evidence>
<sequence length="30" mass="3816">MHCFAYTNDLQDEYVFPQYPRETRLKKEHR</sequence>
<protein>
    <submittedName>
        <fullName evidence="1">Uncharacterized protein</fullName>
    </submittedName>
</protein>